<dbReference type="EMBL" id="CP119311">
    <property type="protein sequence ID" value="WEK37601.1"/>
    <property type="molecule type" value="Genomic_DNA"/>
</dbReference>
<keyword evidence="1" id="KW-0175">Coiled coil</keyword>
<dbReference type="Proteomes" id="UP001220610">
    <property type="component" value="Chromosome"/>
</dbReference>
<evidence type="ECO:0000256" key="1">
    <source>
        <dbReference type="SAM" id="Coils"/>
    </source>
</evidence>
<keyword evidence="2" id="KW-0732">Signal</keyword>
<evidence type="ECO:0000313" key="4">
    <source>
        <dbReference type="Proteomes" id="UP001220610"/>
    </source>
</evidence>
<proteinExistence type="predicted"/>
<dbReference type="AlphaFoldDB" id="A0AAJ5WSU8"/>
<evidence type="ECO:0008006" key="5">
    <source>
        <dbReference type="Google" id="ProtNLM"/>
    </source>
</evidence>
<gene>
    <name evidence="3" type="ORF">P0Y53_08810</name>
</gene>
<accession>A0AAJ5WSU8</accession>
<feature type="coiled-coil region" evidence="1">
    <location>
        <begin position="428"/>
        <end position="459"/>
    </location>
</feature>
<reference evidence="3" key="1">
    <citation type="submission" date="2023-03" db="EMBL/GenBank/DDBJ databases">
        <title>Andean soil-derived lignocellulolytic bacterial consortium as a source of novel taxa and putative plastic-active enzymes.</title>
        <authorList>
            <person name="Diaz-Garcia L."/>
            <person name="Chuvochina M."/>
            <person name="Feuerriegel G."/>
            <person name="Bunk B."/>
            <person name="Sproer C."/>
            <person name="Streit W.R."/>
            <person name="Rodriguez L.M."/>
            <person name="Overmann J."/>
            <person name="Jimenez D.J."/>
        </authorList>
    </citation>
    <scope>NUCLEOTIDE SEQUENCE</scope>
    <source>
        <strain evidence="3">MAG 7</strain>
    </source>
</reference>
<feature type="chain" id="PRO_5042616575" description="BZIP transcription factor" evidence="2">
    <location>
        <begin position="22"/>
        <end position="460"/>
    </location>
</feature>
<name>A0AAJ5WSU8_9BACT</name>
<organism evidence="3 4">
    <name type="scientific">Candidatus Pseudobacter hemicellulosilyticus</name>
    <dbReference type="NCBI Taxonomy" id="3121375"/>
    <lineage>
        <taxon>Bacteria</taxon>
        <taxon>Pseudomonadati</taxon>
        <taxon>Bacteroidota</taxon>
        <taxon>Chitinophagia</taxon>
        <taxon>Chitinophagales</taxon>
        <taxon>Chitinophagaceae</taxon>
        <taxon>Pseudobacter</taxon>
    </lineage>
</organism>
<evidence type="ECO:0000256" key="2">
    <source>
        <dbReference type="SAM" id="SignalP"/>
    </source>
</evidence>
<feature type="signal peptide" evidence="2">
    <location>
        <begin position="1"/>
        <end position="21"/>
    </location>
</feature>
<evidence type="ECO:0000313" key="3">
    <source>
        <dbReference type="EMBL" id="WEK37601.1"/>
    </source>
</evidence>
<sequence length="460" mass="49748">MKVVFPLFLLFFFMMPKTQYAQQWQYGTGTAFFTGGNVGIGTSTPLSLLHVNGRLTMGTNSGGYNLILNDIATAKWAIGTGSYAFRVASDYPAEWTDRFVISNLGKVGIGTSNPNELLDVAGTVKAVRLLAPDLTYNTGDEFTFNGRTAGHYSLSWGADDWSTPPTAWLCSYGGMRFFTAGHLKMSLDINGNLGLGTAAPAYRFDIDAPDNDRGTRIRLANTTTSGPGAPGSFPAIEVLGARGDGNRTFHGRLALGVRNTGGTGLTDQTLGAVLFGGQYGTDMTFQSGKLLYPASIQGVAEGSFTTAGNMPTGIVFSTGTVGDDVGSANLAYGTERMRITNTGNVGIGTTFPQAKLAVNGDVFAKKVKVTATGWPDYVFQPNYFLRPLIELEQFIREHKHLPEVPSAEEVTKEGLNLGDNQALLLQKIEELTLYLIEQNKRLEKQENEIKRLKEQLEQKN</sequence>
<protein>
    <recommendedName>
        <fullName evidence="5">BZIP transcription factor</fullName>
    </recommendedName>
</protein>